<dbReference type="InterPro" id="IPR038606">
    <property type="entry name" value="To_sf"/>
</dbReference>
<dbReference type="OrthoDB" id="1910009at2759"/>
<dbReference type="Gene3D" id="3.15.10.30">
    <property type="entry name" value="Haemolymph juvenile hormone binding protein"/>
    <property type="match status" value="1"/>
</dbReference>
<organism evidence="1 2">
    <name type="scientific">Aphidius gifuensis</name>
    <name type="common">Parasitoid wasp</name>
    <dbReference type="NCBI Taxonomy" id="684658"/>
    <lineage>
        <taxon>Eukaryota</taxon>
        <taxon>Metazoa</taxon>
        <taxon>Ecdysozoa</taxon>
        <taxon>Arthropoda</taxon>
        <taxon>Hexapoda</taxon>
        <taxon>Insecta</taxon>
        <taxon>Pterygota</taxon>
        <taxon>Neoptera</taxon>
        <taxon>Endopterygota</taxon>
        <taxon>Hymenoptera</taxon>
        <taxon>Apocrita</taxon>
        <taxon>Ichneumonoidea</taxon>
        <taxon>Braconidae</taxon>
        <taxon>Aphidiinae</taxon>
        <taxon>Aphidius</taxon>
    </lineage>
</organism>
<dbReference type="Proteomes" id="UP000639338">
    <property type="component" value="Unassembled WGS sequence"/>
</dbReference>
<dbReference type="InterPro" id="IPR029055">
    <property type="entry name" value="Ntn_hydrolases_N"/>
</dbReference>
<dbReference type="Gene3D" id="3.40.30.50">
    <property type="entry name" value="Sep15/SelM thioredoxin-like domain, active-site redox motif"/>
    <property type="match status" value="1"/>
</dbReference>
<dbReference type="Pfam" id="PF06585">
    <property type="entry name" value="JHBP"/>
    <property type="match status" value="1"/>
</dbReference>
<dbReference type="PANTHER" id="PTHR11008">
    <property type="entry name" value="PROTEIN TAKEOUT-LIKE PROTEIN"/>
    <property type="match status" value="1"/>
</dbReference>
<proteinExistence type="predicted"/>
<dbReference type="EMBL" id="JACMRX010000005">
    <property type="protein sequence ID" value="KAF7988547.1"/>
    <property type="molecule type" value="Genomic_DNA"/>
</dbReference>
<comment type="caution">
    <text evidence="1">The sequence shown here is derived from an EMBL/GenBank/DDBJ whole genome shotgun (WGS) entry which is preliminary data.</text>
</comment>
<accession>A0A835CLS8</accession>
<dbReference type="Pfam" id="PF01019">
    <property type="entry name" value="G_glu_transpept"/>
    <property type="match status" value="1"/>
</dbReference>
<evidence type="ECO:0000313" key="1">
    <source>
        <dbReference type="EMBL" id="KAF7988547.1"/>
    </source>
</evidence>
<evidence type="ECO:0000313" key="2">
    <source>
        <dbReference type="Proteomes" id="UP000639338"/>
    </source>
</evidence>
<reference evidence="1 2" key="1">
    <citation type="submission" date="2020-08" db="EMBL/GenBank/DDBJ databases">
        <title>Aphidius gifuensis genome sequencing and assembly.</title>
        <authorList>
            <person name="Du Z."/>
        </authorList>
    </citation>
    <scope>NUCLEOTIDE SEQUENCE [LARGE SCALE GENOMIC DNA]</scope>
    <source>
        <strain evidence="1">YNYX2018</strain>
        <tissue evidence="1">Adults</tissue>
    </source>
</reference>
<dbReference type="AlphaFoldDB" id="A0A835CLS8"/>
<dbReference type="InterPro" id="IPR038219">
    <property type="entry name" value="Sep15/SelM_sf"/>
</dbReference>
<dbReference type="InterPro" id="IPR010562">
    <property type="entry name" value="Haemolymph_juvenile_hormone-bd"/>
</dbReference>
<dbReference type="SUPFAM" id="SSF56235">
    <property type="entry name" value="N-terminal nucleophile aminohydrolases (Ntn hydrolases)"/>
    <property type="match status" value="1"/>
</dbReference>
<protein>
    <submittedName>
        <fullName evidence="1">Uncharacterized protein</fullName>
    </submittedName>
</protein>
<dbReference type="GO" id="GO:0005615">
    <property type="term" value="C:extracellular space"/>
    <property type="evidence" value="ECO:0007669"/>
    <property type="project" value="TreeGrafter"/>
</dbReference>
<name>A0A835CLS8_APHGI</name>
<keyword evidence="2" id="KW-1185">Reference proteome</keyword>
<dbReference type="PANTHER" id="PTHR11008:SF15">
    <property type="entry name" value="CIRCADIAN CLOCK-CONTROLLED PROTEIN"/>
    <property type="match status" value="1"/>
</dbReference>
<sequence>MAIAGSGNLFEDARACARNNFNYYTWCYECKAYKGKLRYLCLECCEVSFALAEPYPKGQLEICQCKFAKYPHFEAFIKSHERRSKHPNLSIIYSNITEPCWILKKNKSTVDSPITTMICDGFMSPATMDIGCGFLMTVYERKNKQTRFLNAKDKAPLAVDKNIFKYAGKESSKFESLAEVAGHETTFLEQNGIALCFSWKRTENVDNKRELKLICMFFLHIHLEDAFKTCYPDVNGFDSCVREGLNMIRPFFKSGLPEYNIAPFDPFYAREVTAKRGFNNFGFTLTLRNITESGWTSSKVTKFVSDLNNYKIVYTQSFPAKFLIGNYEFTGKMFGSKMNNKGKFTLDLYDLVQTTTVTKKPGTKLTVRVEVETIRDLKLHITNLLQGRSFLENFIDRIINGAWQPGFVVTRGIINDLVSNGFTEIFGSAFNDFSFDKIFKSKPKKLE</sequence>
<gene>
    <name evidence="1" type="ORF">HCN44_001120</name>
</gene>
<dbReference type="SMART" id="SM00700">
    <property type="entry name" value="JHBP"/>
    <property type="match status" value="1"/>
</dbReference>